<reference evidence="1" key="3">
    <citation type="submission" date="2015-04" db="UniProtKB">
        <authorList>
            <consortium name="EnsemblPlants"/>
        </authorList>
    </citation>
    <scope>IDENTIFICATION</scope>
</reference>
<dbReference type="Gramene" id="LPERR11G11090.1">
    <property type="protein sequence ID" value="LPERR11G11090.1"/>
    <property type="gene ID" value="LPERR11G11090"/>
</dbReference>
<dbReference type="EnsemblPlants" id="LPERR11G11090.1">
    <property type="protein sequence ID" value="LPERR11G11090.1"/>
    <property type="gene ID" value="LPERR11G11090"/>
</dbReference>
<name>A0A0D9XS72_9ORYZ</name>
<sequence>MDLNAAIVFEKNATNVQPPFVHVYCKENASVEPVALINGNNMSSSNEVKILLGFESREKNSNLVRQKPCCANKELDWRQFEFVTASTILQCNSSSNH</sequence>
<proteinExistence type="predicted"/>
<reference evidence="1 2" key="1">
    <citation type="submission" date="2012-08" db="EMBL/GenBank/DDBJ databases">
        <title>Oryza genome evolution.</title>
        <authorList>
            <person name="Wing R.A."/>
        </authorList>
    </citation>
    <scope>NUCLEOTIDE SEQUENCE</scope>
</reference>
<evidence type="ECO:0000313" key="2">
    <source>
        <dbReference type="Proteomes" id="UP000032180"/>
    </source>
</evidence>
<dbReference type="Proteomes" id="UP000032180">
    <property type="component" value="Chromosome 11"/>
</dbReference>
<organism evidence="1 2">
    <name type="scientific">Leersia perrieri</name>
    <dbReference type="NCBI Taxonomy" id="77586"/>
    <lineage>
        <taxon>Eukaryota</taxon>
        <taxon>Viridiplantae</taxon>
        <taxon>Streptophyta</taxon>
        <taxon>Embryophyta</taxon>
        <taxon>Tracheophyta</taxon>
        <taxon>Spermatophyta</taxon>
        <taxon>Magnoliopsida</taxon>
        <taxon>Liliopsida</taxon>
        <taxon>Poales</taxon>
        <taxon>Poaceae</taxon>
        <taxon>BOP clade</taxon>
        <taxon>Oryzoideae</taxon>
        <taxon>Oryzeae</taxon>
        <taxon>Oryzinae</taxon>
        <taxon>Leersia</taxon>
    </lineage>
</organism>
<dbReference type="AlphaFoldDB" id="A0A0D9XS72"/>
<evidence type="ECO:0000313" key="1">
    <source>
        <dbReference type="EnsemblPlants" id="LPERR11G11090.1"/>
    </source>
</evidence>
<protein>
    <submittedName>
        <fullName evidence="1">Uncharacterized protein</fullName>
    </submittedName>
</protein>
<dbReference type="HOGENOM" id="CLU_2349800_0_0_1"/>
<keyword evidence="2" id="KW-1185">Reference proteome</keyword>
<accession>A0A0D9XS72</accession>
<reference evidence="2" key="2">
    <citation type="submission" date="2013-12" db="EMBL/GenBank/DDBJ databases">
        <authorList>
            <person name="Yu Y."/>
            <person name="Lee S."/>
            <person name="de Baynast K."/>
            <person name="Wissotski M."/>
            <person name="Liu L."/>
            <person name="Talag J."/>
            <person name="Goicoechea J."/>
            <person name="Angelova A."/>
            <person name="Jetty R."/>
            <person name="Kudrna D."/>
            <person name="Golser W."/>
            <person name="Rivera L."/>
            <person name="Zhang J."/>
            <person name="Wing R."/>
        </authorList>
    </citation>
    <scope>NUCLEOTIDE SEQUENCE</scope>
</reference>